<protein>
    <submittedName>
        <fullName evidence="3">FAD-dependent oxidoreductase</fullName>
    </submittedName>
</protein>
<organism evidence="3 4">
    <name type="scientific">Desulfonema ishimotonii</name>
    <dbReference type="NCBI Taxonomy" id="45657"/>
    <lineage>
        <taxon>Bacteria</taxon>
        <taxon>Pseudomonadati</taxon>
        <taxon>Thermodesulfobacteriota</taxon>
        <taxon>Desulfobacteria</taxon>
        <taxon>Desulfobacterales</taxon>
        <taxon>Desulfococcaceae</taxon>
        <taxon>Desulfonema</taxon>
    </lineage>
</organism>
<reference evidence="4" key="1">
    <citation type="submission" date="2017-11" db="EMBL/GenBank/DDBJ databases">
        <authorList>
            <person name="Watanabe M."/>
            <person name="Kojima H."/>
        </authorList>
    </citation>
    <scope>NUCLEOTIDE SEQUENCE [LARGE SCALE GENOMIC DNA]</scope>
    <source>
        <strain evidence="4">Tokyo 01</strain>
    </source>
</reference>
<dbReference type="Pfam" id="PF01266">
    <property type="entry name" value="DAO"/>
    <property type="match status" value="1"/>
</dbReference>
<accession>A0A401G1Z8</accession>
<evidence type="ECO:0000259" key="2">
    <source>
        <dbReference type="Pfam" id="PF01266"/>
    </source>
</evidence>
<dbReference type="PANTHER" id="PTHR13847:SF287">
    <property type="entry name" value="FAD-DEPENDENT OXIDOREDUCTASE DOMAIN-CONTAINING PROTEIN 1"/>
    <property type="match status" value="1"/>
</dbReference>
<dbReference type="SUPFAM" id="SSF51905">
    <property type="entry name" value="FAD/NAD(P)-binding domain"/>
    <property type="match status" value="1"/>
</dbReference>
<gene>
    <name evidence="3" type="ORF">DENIS_4231</name>
</gene>
<dbReference type="RefSeq" id="WP_124330326.1">
    <property type="nucleotide sequence ID" value="NZ_BEXT01000001.1"/>
</dbReference>
<dbReference type="GO" id="GO:0016491">
    <property type="term" value="F:oxidoreductase activity"/>
    <property type="evidence" value="ECO:0007669"/>
    <property type="project" value="UniProtKB-KW"/>
</dbReference>
<dbReference type="GO" id="GO:0005737">
    <property type="term" value="C:cytoplasm"/>
    <property type="evidence" value="ECO:0007669"/>
    <property type="project" value="TreeGrafter"/>
</dbReference>
<dbReference type="Gene3D" id="3.50.50.60">
    <property type="entry name" value="FAD/NAD(P)-binding domain"/>
    <property type="match status" value="1"/>
</dbReference>
<proteinExistence type="predicted"/>
<evidence type="ECO:0000313" key="4">
    <source>
        <dbReference type="Proteomes" id="UP000288096"/>
    </source>
</evidence>
<feature type="domain" description="FAD dependent oxidoreductase" evidence="2">
    <location>
        <begin position="7"/>
        <end position="363"/>
    </location>
</feature>
<keyword evidence="1" id="KW-0560">Oxidoreductase</keyword>
<name>A0A401G1Z8_9BACT</name>
<evidence type="ECO:0000256" key="1">
    <source>
        <dbReference type="ARBA" id="ARBA00023002"/>
    </source>
</evidence>
<dbReference type="EMBL" id="BEXT01000001">
    <property type="protein sequence ID" value="GBC63237.1"/>
    <property type="molecule type" value="Genomic_DNA"/>
</dbReference>
<dbReference type="Gene3D" id="3.30.9.10">
    <property type="entry name" value="D-Amino Acid Oxidase, subunit A, domain 2"/>
    <property type="match status" value="1"/>
</dbReference>
<reference evidence="4" key="2">
    <citation type="submission" date="2019-01" db="EMBL/GenBank/DDBJ databases">
        <title>Genome sequence of Desulfonema ishimotonii strain Tokyo 01.</title>
        <authorList>
            <person name="Fukui M."/>
        </authorList>
    </citation>
    <scope>NUCLEOTIDE SEQUENCE [LARGE SCALE GENOMIC DNA]</scope>
    <source>
        <strain evidence="4">Tokyo 01</strain>
    </source>
</reference>
<dbReference type="InterPro" id="IPR006076">
    <property type="entry name" value="FAD-dep_OxRdtase"/>
</dbReference>
<dbReference type="SUPFAM" id="SSF54373">
    <property type="entry name" value="FAD-linked reductases, C-terminal domain"/>
    <property type="match status" value="1"/>
</dbReference>
<dbReference type="InterPro" id="IPR036188">
    <property type="entry name" value="FAD/NAD-bd_sf"/>
</dbReference>
<comment type="caution">
    <text evidence="3">The sequence shown here is derived from an EMBL/GenBank/DDBJ whole genome shotgun (WGS) entry which is preliminary data.</text>
</comment>
<dbReference type="AlphaFoldDB" id="A0A401G1Z8"/>
<sequence>MKTETADVIIIGGGVIGASVAFHLARKKISVIVLEAEDLASGSSGACDGLVFLQSKKPGIHLQLAMESKKRFDQLQAAFPFSVEYKNNGGMVVIETEAELEAMRLFVAEQREIGLDVSLLDTGEARELEPGLSPAILGATCSPLDGQINPIALTLAFARAAQMRGARIFPHTPARAIDVRQGRVRAVKTDRDRFGADTVVNAAGVFAPEIGKMAGIDIPVRPRRGQLLVTEAGEPVLRRCLISARYIAAKFNPELAKSGGQGVSVEQTASGNLLLGSTREFVGFDKGTTPEGIRAIAGRAARLLPCLRQMNVIRAFAGLRPYTPDGLPILGPAEGLDGFVIAAGHEGDGIALSAITGELIAQLIAEGHTDIPLDDFSPGRFA</sequence>
<dbReference type="PANTHER" id="PTHR13847">
    <property type="entry name" value="SARCOSINE DEHYDROGENASE-RELATED"/>
    <property type="match status" value="1"/>
</dbReference>
<evidence type="ECO:0000313" key="3">
    <source>
        <dbReference type="EMBL" id="GBC63237.1"/>
    </source>
</evidence>
<dbReference type="OrthoDB" id="5366046at2"/>
<keyword evidence="4" id="KW-1185">Reference proteome</keyword>
<dbReference type="Proteomes" id="UP000288096">
    <property type="component" value="Unassembled WGS sequence"/>
</dbReference>